<proteinExistence type="predicted"/>
<feature type="compositionally biased region" description="Low complexity" evidence="1">
    <location>
        <begin position="186"/>
        <end position="195"/>
    </location>
</feature>
<organism evidence="3 4">
    <name type="scientific">Ladona fulva</name>
    <name type="common">Scarce chaser dragonfly</name>
    <name type="synonym">Libellula fulva</name>
    <dbReference type="NCBI Taxonomy" id="123851"/>
    <lineage>
        <taxon>Eukaryota</taxon>
        <taxon>Metazoa</taxon>
        <taxon>Ecdysozoa</taxon>
        <taxon>Arthropoda</taxon>
        <taxon>Hexapoda</taxon>
        <taxon>Insecta</taxon>
        <taxon>Pterygota</taxon>
        <taxon>Palaeoptera</taxon>
        <taxon>Odonata</taxon>
        <taxon>Epiprocta</taxon>
        <taxon>Anisoptera</taxon>
        <taxon>Libelluloidea</taxon>
        <taxon>Libellulidae</taxon>
        <taxon>Ladona</taxon>
    </lineage>
</organism>
<sequence length="195" mass="21043">MLPTGHWVLAGGSFRNGAHPHATWDPRRHMYEELTLHPPGGRGRLPLPPRPHGSDEIIHRRGMEDEICPYATFHLLGFREEMDPSKAMQFQTFPHQNGHGGGGGSIGTGTGLGAGNGNASHAHSRSGSQSMPRAGNGRYSRVPHNGPNSAFSPEYDDPANCEPEEEYGGGSSQYGQYGAPYDHYGSRGSVSRRSV</sequence>
<keyword evidence="4" id="KW-1185">Reference proteome</keyword>
<feature type="compositionally biased region" description="Gly residues" evidence="1">
    <location>
        <begin position="98"/>
        <end position="116"/>
    </location>
</feature>
<gene>
    <name evidence="3" type="ORF">J437_LFUL004126</name>
</gene>
<dbReference type="AlphaFoldDB" id="A0A8K0JXA7"/>
<accession>A0A8K0JXA7</accession>
<reference evidence="3" key="1">
    <citation type="submission" date="2013-04" db="EMBL/GenBank/DDBJ databases">
        <authorList>
            <person name="Qu J."/>
            <person name="Murali S.C."/>
            <person name="Bandaranaike D."/>
            <person name="Bellair M."/>
            <person name="Blankenburg K."/>
            <person name="Chao H."/>
            <person name="Dinh H."/>
            <person name="Doddapaneni H."/>
            <person name="Downs B."/>
            <person name="Dugan-Rocha S."/>
            <person name="Elkadiri S."/>
            <person name="Gnanaolivu R.D."/>
            <person name="Hernandez B."/>
            <person name="Javaid M."/>
            <person name="Jayaseelan J.C."/>
            <person name="Lee S."/>
            <person name="Li M."/>
            <person name="Ming W."/>
            <person name="Munidasa M."/>
            <person name="Muniz J."/>
            <person name="Nguyen L."/>
            <person name="Ongeri F."/>
            <person name="Osuji N."/>
            <person name="Pu L.-L."/>
            <person name="Puazo M."/>
            <person name="Qu C."/>
            <person name="Quiroz J."/>
            <person name="Raj R."/>
            <person name="Weissenberger G."/>
            <person name="Xin Y."/>
            <person name="Zou X."/>
            <person name="Han Y."/>
            <person name="Richards S."/>
            <person name="Worley K."/>
            <person name="Muzny D."/>
            <person name="Gibbs R."/>
        </authorList>
    </citation>
    <scope>NUCLEOTIDE SEQUENCE</scope>
    <source>
        <strain evidence="3">Sampled in the wild</strain>
    </source>
</reference>
<feature type="compositionally biased region" description="Acidic residues" evidence="1">
    <location>
        <begin position="154"/>
        <end position="167"/>
    </location>
</feature>
<feature type="non-terminal residue" evidence="3">
    <location>
        <position position="195"/>
    </location>
</feature>
<evidence type="ECO:0000313" key="4">
    <source>
        <dbReference type="Proteomes" id="UP000792457"/>
    </source>
</evidence>
<feature type="region of interest" description="Disordered" evidence="1">
    <location>
        <begin position="91"/>
        <end position="195"/>
    </location>
</feature>
<name>A0A8K0JXA7_LADFU</name>
<feature type="domain" description="Cell adhesion molecule Dscam1 C-terminal" evidence="2">
    <location>
        <begin position="149"/>
        <end position="195"/>
    </location>
</feature>
<dbReference type="Proteomes" id="UP000792457">
    <property type="component" value="Unassembled WGS sequence"/>
</dbReference>
<dbReference type="OrthoDB" id="5982258at2759"/>
<dbReference type="Pfam" id="PF12355">
    <property type="entry name" value="Dscam_C"/>
    <property type="match status" value="1"/>
</dbReference>
<evidence type="ECO:0000313" key="3">
    <source>
        <dbReference type="EMBL" id="KAG8223602.1"/>
    </source>
</evidence>
<reference evidence="3" key="2">
    <citation type="submission" date="2017-10" db="EMBL/GenBank/DDBJ databases">
        <title>Ladona fulva Genome sequencing and assembly.</title>
        <authorList>
            <person name="Murali S."/>
            <person name="Richards S."/>
            <person name="Bandaranaike D."/>
            <person name="Bellair M."/>
            <person name="Blankenburg K."/>
            <person name="Chao H."/>
            <person name="Dinh H."/>
            <person name="Doddapaneni H."/>
            <person name="Dugan-Rocha S."/>
            <person name="Elkadiri S."/>
            <person name="Gnanaolivu R."/>
            <person name="Hernandez B."/>
            <person name="Skinner E."/>
            <person name="Javaid M."/>
            <person name="Lee S."/>
            <person name="Li M."/>
            <person name="Ming W."/>
            <person name="Munidasa M."/>
            <person name="Muniz J."/>
            <person name="Nguyen L."/>
            <person name="Hughes D."/>
            <person name="Osuji N."/>
            <person name="Pu L.-L."/>
            <person name="Puazo M."/>
            <person name="Qu C."/>
            <person name="Quiroz J."/>
            <person name="Raj R."/>
            <person name="Weissenberger G."/>
            <person name="Xin Y."/>
            <person name="Zou X."/>
            <person name="Han Y."/>
            <person name="Worley K."/>
            <person name="Muzny D."/>
            <person name="Gibbs R."/>
        </authorList>
    </citation>
    <scope>NUCLEOTIDE SEQUENCE</scope>
    <source>
        <strain evidence="3">Sampled in the wild</strain>
    </source>
</reference>
<dbReference type="InterPro" id="IPR021012">
    <property type="entry name" value="Dscam1_C"/>
</dbReference>
<evidence type="ECO:0000256" key="1">
    <source>
        <dbReference type="SAM" id="MobiDB-lite"/>
    </source>
</evidence>
<comment type="caution">
    <text evidence="3">The sequence shown here is derived from an EMBL/GenBank/DDBJ whole genome shotgun (WGS) entry which is preliminary data.</text>
</comment>
<dbReference type="EMBL" id="KZ308167">
    <property type="protein sequence ID" value="KAG8223602.1"/>
    <property type="molecule type" value="Genomic_DNA"/>
</dbReference>
<protein>
    <recommendedName>
        <fullName evidence="2">Cell adhesion molecule Dscam1 C-terminal domain-containing protein</fullName>
    </recommendedName>
</protein>
<evidence type="ECO:0000259" key="2">
    <source>
        <dbReference type="Pfam" id="PF12355"/>
    </source>
</evidence>